<dbReference type="Pfam" id="PF07372">
    <property type="entry name" value="DUF1491"/>
    <property type="match status" value="1"/>
</dbReference>
<accession>A0A2W5MZ69</accession>
<organism evidence="1 2">
    <name type="scientific">Micavibrio aeruginosavorus</name>
    <dbReference type="NCBI Taxonomy" id="349221"/>
    <lineage>
        <taxon>Bacteria</taxon>
        <taxon>Pseudomonadati</taxon>
        <taxon>Bdellovibrionota</taxon>
        <taxon>Bdellovibrionia</taxon>
        <taxon>Bdellovibrionales</taxon>
        <taxon>Pseudobdellovibrionaceae</taxon>
        <taxon>Micavibrio</taxon>
    </lineage>
</organism>
<dbReference type="Proteomes" id="UP000249417">
    <property type="component" value="Unassembled WGS sequence"/>
</dbReference>
<evidence type="ECO:0000313" key="1">
    <source>
        <dbReference type="EMBL" id="PZQ46552.1"/>
    </source>
</evidence>
<name>A0A2W5MZ69_9BACT</name>
<gene>
    <name evidence="1" type="ORF">DI551_04920</name>
</gene>
<comment type="caution">
    <text evidence="1">The sequence shown here is derived from an EMBL/GenBank/DDBJ whole genome shotgun (WGS) entry which is preliminary data.</text>
</comment>
<reference evidence="1 2" key="1">
    <citation type="submission" date="2017-08" db="EMBL/GenBank/DDBJ databases">
        <title>Infants hospitalized years apart are colonized by the same room-sourced microbial strains.</title>
        <authorList>
            <person name="Brooks B."/>
            <person name="Olm M.R."/>
            <person name="Firek B.A."/>
            <person name="Baker R."/>
            <person name="Thomas B.C."/>
            <person name="Morowitz M.J."/>
            <person name="Banfield J.F."/>
        </authorList>
    </citation>
    <scope>NUCLEOTIDE SEQUENCE [LARGE SCALE GENOMIC DNA]</scope>
    <source>
        <strain evidence="1">S2_005_002_R2_29</strain>
    </source>
</reference>
<dbReference type="AlphaFoldDB" id="A0A2W5MZ69"/>
<protein>
    <submittedName>
        <fullName evidence="1">DUF1491 domain-containing protein</fullName>
    </submittedName>
</protein>
<evidence type="ECO:0000313" key="2">
    <source>
        <dbReference type="Proteomes" id="UP000249417"/>
    </source>
</evidence>
<proteinExistence type="predicted"/>
<dbReference type="InterPro" id="IPR009964">
    <property type="entry name" value="DUF1491"/>
</dbReference>
<dbReference type="EMBL" id="QFQB01000025">
    <property type="protein sequence ID" value="PZQ46552.1"/>
    <property type="molecule type" value="Genomic_DNA"/>
</dbReference>
<dbReference type="Gene3D" id="3.40.1530.20">
    <property type="entry name" value="Protein of unknown function (DUF1491)"/>
    <property type="match status" value="1"/>
</dbReference>
<sequence length="130" mass="14798">MLGFRAITAKRELMSMAAMKENRIATHLWVEAELRRLSDSGIGVYVTARGDKTGGMVIQKVSDLCGQCRLMGLQRDLLGKLVWINVLQDEIVPESEADLYIQRAKQRDPDLWIIEIEDRTMQADFGKNVF</sequence>